<evidence type="ECO:0000259" key="4">
    <source>
        <dbReference type="Pfam" id="PF02550"/>
    </source>
</evidence>
<evidence type="ECO:0000313" key="6">
    <source>
        <dbReference type="EMBL" id="TDP45912.1"/>
    </source>
</evidence>
<dbReference type="InterPro" id="IPR046433">
    <property type="entry name" value="ActCoA_hydro"/>
</dbReference>
<evidence type="ECO:0000256" key="2">
    <source>
        <dbReference type="ARBA" id="ARBA00022679"/>
    </source>
</evidence>
<keyword evidence="6" id="KW-0378">Hydrolase</keyword>
<dbReference type="GO" id="GO:0008775">
    <property type="term" value="F:acetate CoA-transferase activity"/>
    <property type="evidence" value="ECO:0007669"/>
    <property type="project" value="InterPro"/>
</dbReference>
<dbReference type="InterPro" id="IPR026888">
    <property type="entry name" value="AcetylCoA_hyd_C"/>
</dbReference>
<dbReference type="GO" id="GO:0006083">
    <property type="term" value="P:acetate metabolic process"/>
    <property type="evidence" value="ECO:0007669"/>
    <property type="project" value="InterPro"/>
</dbReference>
<dbReference type="Proteomes" id="UP000295500">
    <property type="component" value="Unassembled WGS sequence"/>
</dbReference>
<dbReference type="Gene3D" id="3.40.1080.10">
    <property type="entry name" value="Glutaconate Coenzyme A-transferase"/>
    <property type="match status" value="1"/>
</dbReference>
<dbReference type="InterPro" id="IPR003702">
    <property type="entry name" value="ActCoA_hydro_N"/>
</dbReference>
<evidence type="ECO:0000256" key="1">
    <source>
        <dbReference type="ARBA" id="ARBA00009632"/>
    </source>
</evidence>
<dbReference type="GO" id="GO:0016787">
    <property type="term" value="F:hydrolase activity"/>
    <property type="evidence" value="ECO:0007669"/>
    <property type="project" value="UniProtKB-KW"/>
</dbReference>
<evidence type="ECO:0000256" key="3">
    <source>
        <dbReference type="SAM" id="MobiDB-lite"/>
    </source>
</evidence>
<evidence type="ECO:0000259" key="5">
    <source>
        <dbReference type="Pfam" id="PF13336"/>
    </source>
</evidence>
<dbReference type="PANTHER" id="PTHR21432">
    <property type="entry name" value="ACETYL-COA HYDROLASE-RELATED"/>
    <property type="match status" value="1"/>
</dbReference>
<dbReference type="PANTHER" id="PTHR21432:SF20">
    <property type="entry name" value="ACETYL-COA HYDROLASE"/>
    <property type="match status" value="1"/>
</dbReference>
<comment type="similarity">
    <text evidence="1">Belongs to the acetyl-CoA hydrolase/transferase family.</text>
</comment>
<name>A0A4R6PWR6_9FIRM</name>
<accession>A0A4R6PWR6</accession>
<reference evidence="6 7" key="1">
    <citation type="submission" date="2019-03" db="EMBL/GenBank/DDBJ databases">
        <title>Genomic Encyclopedia of Type Strains, Phase IV (KMG-IV): sequencing the most valuable type-strain genomes for metagenomic binning, comparative biology and taxonomic classification.</title>
        <authorList>
            <person name="Goeker M."/>
        </authorList>
    </citation>
    <scope>NUCLEOTIDE SEQUENCE [LARGE SCALE GENOMIC DNA]</scope>
    <source>
        <strain evidence="6 7">DSM 28287</strain>
    </source>
</reference>
<keyword evidence="7" id="KW-1185">Reference proteome</keyword>
<dbReference type="AlphaFoldDB" id="A0A4R6PWR6"/>
<feature type="region of interest" description="Disordered" evidence="3">
    <location>
        <begin position="28"/>
        <end position="53"/>
    </location>
</feature>
<dbReference type="Gene3D" id="3.30.750.70">
    <property type="entry name" value="4-hydroxybutyrate coenzyme like domains"/>
    <property type="match status" value="1"/>
</dbReference>
<feature type="domain" description="Acetyl-CoA hydrolase/transferase C-terminal" evidence="5">
    <location>
        <begin position="358"/>
        <end position="405"/>
    </location>
</feature>
<dbReference type="SUPFAM" id="SSF100950">
    <property type="entry name" value="NagB/RpiA/CoA transferase-like"/>
    <property type="match status" value="2"/>
</dbReference>
<dbReference type="Pfam" id="PF13336">
    <property type="entry name" value="AcetylCoA_hyd_C"/>
    <property type="match status" value="1"/>
</dbReference>
<dbReference type="EMBL" id="SNXO01000060">
    <property type="protein sequence ID" value="TDP45912.1"/>
    <property type="molecule type" value="Genomic_DNA"/>
</dbReference>
<dbReference type="InterPro" id="IPR037171">
    <property type="entry name" value="NagB/RpiA_transferase-like"/>
</dbReference>
<keyword evidence="2" id="KW-0808">Transferase</keyword>
<feature type="domain" description="Acetyl-CoA hydrolase/transferase N-terminal" evidence="4">
    <location>
        <begin position="85"/>
        <end position="262"/>
    </location>
</feature>
<dbReference type="Pfam" id="PF02550">
    <property type="entry name" value="AcetylCoA_hydro"/>
    <property type="match status" value="1"/>
</dbReference>
<evidence type="ECO:0000313" key="7">
    <source>
        <dbReference type="Proteomes" id="UP000295500"/>
    </source>
</evidence>
<proteinExistence type="inferred from homology"/>
<sequence>MKRNIAIALKNFRKMMVKIAIYHKTHIAAPNRKPSRPEAQPEAQPEASKPADQQMVDLSCRRYIIKDSVNIFTRKGAVIQMIDFNEEYKKKLKTPEEAVQLIQSGDWIEYGQTASFAPACDKALAKRIDELEDIKIWCAIAPIIPEAVQADTEHRTFIYNTWHASGAERHGIDQGAGYFSPQLYRDQGSYYERGYAKCNVVMISVPPMDRHGNFNLSLNNSCMQEAFDAADRIILEVIEDKPTVFGMERDHINIRDVDAVVEGHGHTSTFPIPAITEADEKIAKIVFPFIEDGDTVQLGIGGMPNAIGSMIANSDLKNLGMHTELMSDGYLDLYRSGVMNDSAKPVFRGKGIYSVCVGSRDLYDFMDYNQGMLSMPMAKVNDPWLIKELDHFISINGCIATDLYTVRYARKALAPDR</sequence>
<organism evidence="6 7">
    <name type="scientific">Aminicella lysinilytica</name>
    <dbReference type="NCBI Taxonomy" id="433323"/>
    <lineage>
        <taxon>Bacteria</taxon>
        <taxon>Bacillati</taxon>
        <taxon>Bacillota</taxon>
        <taxon>Clostridia</taxon>
        <taxon>Peptostreptococcales</taxon>
        <taxon>Anaerovoracaceae</taxon>
        <taxon>Aminicella</taxon>
    </lineage>
</organism>
<gene>
    <name evidence="6" type="ORF">EV211_1602</name>
</gene>
<comment type="caution">
    <text evidence="6">The sequence shown here is derived from an EMBL/GenBank/DDBJ whole genome shotgun (WGS) entry which is preliminary data.</text>
</comment>
<protein>
    <submittedName>
        <fullName evidence="6">Acyl-CoA hydrolase</fullName>
    </submittedName>
</protein>